<evidence type="ECO:0000313" key="1">
    <source>
        <dbReference type="EMBL" id="JAD83051.1"/>
    </source>
</evidence>
<name>A0A0A9D5I1_ARUDO</name>
<accession>A0A0A9D5I1</accession>
<dbReference type="EMBL" id="GBRH01214844">
    <property type="protein sequence ID" value="JAD83051.1"/>
    <property type="molecule type" value="Transcribed_RNA"/>
</dbReference>
<reference evidence="1" key="2">
    <citation type="journal article" date="2015" name="Data Brief">
        <title>Shoot transcriptome of the giant reed, Arundo donax.</title>
        <authorList>
            <person name="Barrero R.A."/>
            <person name="Guerrero F.D."/>
            <person name="Moolhuijzen P."/>
            <person name="Goolsby J.A."/>
            <person name="Tidwell J."/>
            <person name="Bellgard S.E."/>
            <person name="Bellgard M.I."/>
        </authorList>
    </citation>
    <scope>NUCLEOTIDE SEQUENCE</scope>
    <source>
        <tissue evidence="1">Shoot tissue taken approximately 20 cm above the soil surface</tissue>
    </source>
</reference>
<organism evidence="1">
    <name type="scientific">Arundo donax</name>
    <name type="common">Giant reed</name>
    <name type="synonym">Donax arundinaceus</name>
    <dbReference type="NCBI Taxonomy" id="35708"/>
    <lineage>
        <taxon>Eukaryota</taxon>
        <taxon>Viridiplantae</taxon>
        <taxon>Streptophyta</taxon>
        <taxon>Embryophyta</taxon>
        <taxon>Tracheophyta</taxon>
        <taxon>Spermatophyta</taxon>
        <taxon>Magnoliopsida</taxon>
        <taxon>Liliopsida</taxon>
        <taxon>Poales</taxon>
        <taxon>Poaceae</taxon>
        <taxon>PACMAD clade</taxon>
        <taxon>Arundinoideae</taxon>
        <taxon>Arundineae</taxon>
        <taxon>Arundo</taxon>
    </lineage>
</organism>
<dbReference type="AlphaFoldDB" id="A0A0A9D5I1"/>
<reference evidence="1" key="1">
    <citation type="submission" date="2014-09" db="EMBL/GenBank/DDBJ databases">
        <authorList>
            <person name="Magalhaes I.L.F."/>
            <person name="Oliveira U."/>
            <person name="Santos F.R."/>
            <person name="Vidigal T.H.D.A."/>
            <person name="Brescovit A.D."/>
            <person name="Santos A.J."/>
        </authorList>
    </citation>
    <scope>NUCLEOTIDE SEQUENCE</scope>
    <source>
        <tissue evidence="1">Shoot tissue taken approximately 20 cm above the soil surface</tissue>
    </source>
</reference>
<sequence length="57" mass="6631">MSLVSHVCFCRSSVVPLQSKKCYYKILASVMPHGALFFPPFFSNLELITCRSWWFRA</sequence>
<proteinExistence type="predicted"/>
<protein>
    <submittedName>
        <fullName evidence="1">Uncharacterized protein</fullName>
    </submittedName>
</protein>